<evidence type="ECO:0000313" key="2">
    <source>
        <dbReference type="Proteomes" id="UP000032142"/>
    </source>
</evidence>
<reference evidence="2" key="1">
    <citation type="submission" date="2014-09" db="EMBL/GenBank/DDBJ databases">
        <authorList>
            <person name="Mudge J."/>
            <person name="Ramaraj T."/>
            <person name="Lindquist I.E."/>
            <person name="Bharti A.K."/>
            <person name="Sundararajan A."/>
            <person name="Cameron C.T."/>
            <person name="Woodward J.E."/>
            <person name="May G.D."/>
            <person name="Brubaker C."/>
            <person name="Broadhvest J."/>
            <person name="Wilkins T.A."/>
        </authorList>
    </citation>
    <scope>NUCLEOTIDE SEQUENCE</scope>
    <source>
        <strain evidence="2">cv. AKA8401</strain>
    </source>
</reference>
<protein>
    <submittedName>
        <fullName evidence="1">Uncharacterized protein</fullName>
    </submittedName>
</protein>
<gene>
    <name evidence="1" type="ORF">F383_33311</name>
</gene>
<dbReference type="Proteomes" id="UP000032142">
    <property type="component" value="Unassembled WGS sequence"/>
</dbReference>
<sequence length="62" mass="6845">MISRSLTTALVIEPSLSLWGDLPGCCSNKEKLRMVSNGATHRIEQQGKAINSFACQRQARLQ</sequence>
<proteinExistence type="predicted"/>
<organism evidence="1 2">
    <name type="scientific">Gossypium arboreum</name>
    <name type="common">Tree cotton</name>
    <name type="synonym">Gossypium nanking</name>
    <dbReference type="NCBI Taxonomy" id="29729"/>
    <lineage>
        <taxon>Eukaryota</taxon>
        <taxon>Viridiplantae</taxon>
        <taxon>Streptophyta</taxon>
        <taxon>Embryophyta</taxon>
        <taxon>Tracheophyta</taxon>
        <taxon>Spermatophyta</taxon>
        <taxon>Magnoliopsida</taxon>
        <taxon>eudicotyledons</taxon>
        <taxon>Gunneridae</taxon>
        <taxon>Pentapetalae</taxon>
        <taxon>rosids</taxon>
        <taxon>malvids</taxon>
        <taxon>Malvales</taxon>
        <taxon>Malvaceae</taxon>
        <taxon>Malvoideae</taxon>
        <taxon>Gossypium</taxon>
    </lineage>
</organism>
<keyword evidence="2" id="KW-1185">Reference proteome</keyword>
<dbReference type="AlphaFoldDB" id="A0A0B0PT20"/>
<evidence type="ECO:0000313" key="1">
    <source>
        <dbReference type="EMBL" id="KHG26556.1"/>
    </source>
</evidence>
<accession>A0A0B0PT20</accession>
<name>A0A0B0PT20_GOSAR</name>
<dbReference type="EMBL" id="KN437253">
    <property type="protein sequence ID" value="KHG26556.1"/>
    <property type="molecule type" value="Genomic_DNA"/>
</dbReference>